<feature type="transmembrane region" description="Helical" evidence="1">
    <location>
        <begin position="102"/>
        <end position="129"/>
    </location>
</feature>
<keyword evidence="1" id="KW-1133">Transmembrane helix</keyword>
<organism evidence="2 3">
    <name type="scientific">Parahaliea mediterranea</name>
    <dbReference type="NCBI Taxonomy" id="651086"/>
    <lineage>
        <taxon>Bacteria</taxon>
        <taxon>Pseudomonadati</taxon>
        <taxon>Pseudomonadota</taxon>
        <taxon>Gammaproteobacteria</taxon>
        <taxon>Cellvibrionales</taxon>
        <taxon>Halieaceae</taxon>
        <taxon>Parahaliea</taxon>
    </lineage>
</organism>
<sequence length="179" mass="19242">MYAWLGVVLGASGVLGLYSSWRRLALSGGRVVALSWLLIAASPWAWSRAWGAEFGISFALIALSLLGGLLVLFNFEVRERKQSRPASTQAVAVDPRSWGRHLFLFFVVVPLAGAASIFSTVLLCGLLPWHPTDKMVLAVLLVPVVWGLAAYWACADTRPARPAAALLCAATLPALMLLL</sequence>
<evidence type="ECO:0000313" key="2">
    <source>
        <dbReference type="EMBL" id="MBN7796520.1"/>
    </source>
</evidence>
<accession>A0A939DE02</accession>
<dbReference type="EMBL" id="JAFKCZ010000005">
    <property type="protein sequence ID" value="MBN7796520.1"/>
    <property type="molecule type" value="Genomic_DNA"/>
</dbReference>
<protein>
    <submittedName>
        <fullName evidence="2">Uncharacterized protein</fullName>
    </submittedName>
</protein>
<evidence type="ECO:0000256" key="1">
    <source>
        <dbReference type="SAM" id="Phobius"/>
    </source>
</evidence>
<feature type="transmembrane region" description="Helical" evidence="1">
    <location>
        <begin position="135"/>
        <end position="153"/>
    </location>
</feature>
<dbReference type="Proteomes" id="UP000664303">
    <property type="component" value="Unassembled WGS sequence"/>
</dbReference>
<dbReference type="AlphaFoldDB" id="A0A939DE02"/>
<dbReference type="RefSeq" id="WP_206559964.1">
    <property type="nucleotide sequence ID" value="NZ_JAFKCZ010000005.1"/>
</dbReference>
<name>A0A939DE02_9GAMM</name>
<feature type="transmembrane region" description="Helical" evidence="1">
    <location>
        <begin position="54"/>
        <end position="75"/>
    </location>
</feature>
<reference evidence="2" key="1">
    <citation type="submission" date="2021-02" db="EMBL/GenBank/DDBJ databases">
        <title>PHA producing bacteria isolated from coastal sediment in Guangdong, Shenzhen.</title>
        <authorList>
            <person name="Zheng W."/>
            <person name="Yu S."/>
            <person name="Huang Y."/>
        </authorList>
    </citation>
    <scope>NUCLEOTIDE SEQUENCE</scope>
    <source>
        <strain evidence="2">TN14-10</strain>
    </source>
</reference>
<keyword evidence="1" id="KW-0812">Transmembrane</keyword>
<evidence type="ECO:0000313" key="3">
    <source>
        <dbReference type="Proteomes" id="UP000664303"/>
    </source>
</evidence>
<comment type="caution">
    <text evidence="2">The sequence shown here is derived from an EMBL/GenBank/DDBJ whole genome shotgun (WGS) entry which is preliminary data.</text>
</comment>
<keyword evidence="3" id="KW-1185">Reference proteome</keyword>
<gene>
    <name evidence="2" type="ORF">JYP50_07955</name>
</gene>
<proteinExistence type="predicted"/>
<keyword evidence="1" id="KW-0472">Membrane</keyword>